<name>A0A9P7GF82_9AGAR</name>
<evidence type="ECO:0000313" key="1">
    <source>
        <dbReference type="EMBL" id="KAG5649419.1"/>
    </source>
</evidence>
<dbReference type="AlphaFoldDB" id="A0A9P7GF82"/>
<feature type="non-terminal residue" evidence="1">
    <location>
        <position position="1"/>
    </location>
</feature>
<comment type="caution">
    <text evidence="1">The sequence shown here is derived from an EMBL/GenBank/DDBJ whole genome shotgun (WGS) entry which is preliminary data.</text>
</comment>
<protein>
    <submittedName>
        <fullName evidence="1">Uncharacterized protein</fullName>
    </submittedName>
</protein>
<dbReference type="EMBL" id="JABCKI010001031">
    <property type="protein sequence ID" value="KAG5649419.1"/>
    <property type="molecule type" value="Genomic_DNA"/>
</dbReference>
<organism evidence="1 2">
    <name type="scientific">Sphagnurus paluster</name>
    <dbReference type="NCBI Taxonomy" id="117069"/>
    <lineage>
        <taxon>Eukaryota</taxon>
        <taxon>Fungi</taxon>
        <taxon>Dikarya</taxon>
        <taxon>Basidiomycota</taxon>
        <taxon>Agaricomycotina</taxon>
        <taxon>Agaricomycetes</taxon>
        <taxon>Agaricomycetidae</taxon>
        <taxon>Agaricales</taxon>
        <taxon>Tricholomatineae</taxon>
        <taxon>Lyophyllaceae</taxon>
        <taxon>Sphagnurus</taxon>
    </lineage>
</organism>
<reference evidence="1" key="2">
    <citation type="submission" date="2021-10" db="EMBL/GenBank/DDBJ databases">
        <title>Phylogenomics reveals ancestral predisposition of the termite-cultivated fungus Termitomyces towards a domesticated lifestyle.</title>
        <authorList>
            <person name="Auxier B."/>
            <person name="Grum-Grzhimaylo A."/>
            <person name="Cardenas M.E."/>
            <person name="Lodge J.D."/>
            <person name="Laessoe T."/>
            <person name="Pedersen O."/>
            <person name="Smith M.E."/>
            <person name="Kuyper T.W."/>
            <person name="Franco-Molano E.A."/>
            <person name="Baroni T.J."/>
            <person name="Aanen D.K."/>
        </authorList>
    </citation>
    <scope>NUCLEOTIDE SEQUENCE</scope>
    <source>
        <strain evidence="1">D49</strain>
    </source>
</reference>
<proteinExistence type="predicted"/>
<evidence type="ECO:0000313" key="2">
    <source>
        <dbReference type="Proteomes" id="UP000717328"/>
    </source>
</evidence>
<reference evidence="1" key="1">
    <citation type="submission" date="2021-02" db="EMBL/GenBank/DDBJ databases">
        <authorList>
            <person name="Nieuwenhuis M."/>
            <person name="Van De Peppel L.J.J."/>
        </authorList>
    </citation>
    <scope>NUCLEOTIDE SEQUENCE</scope>
    <source>
        <strain evidence="1">D49</strain>
    </source>
</reference>
<dbReference type="Proteomes" id="UP000717328">
    <property type="component" value="Unassembled WGS sequence"/>
</dbReference>
<dbReference type="OrthoDB" id="2746456at2759"/>
<gene>
    <name evidence="1" type="ORF">H0H81_003977</name>
</gene>
<keyword evidence="2" id="KW-1185">Reference proteome</keyword>
<accession>A0A9P7GF82</accession>
<sequence length="210" mass="23877">SFYHNPPSFPAVASILRAAETFQVSRMSDFARKYIEKLFPSDYIGITWGTIGDTAAYTADAIVLGREYNIPSIMKRAFYEFVKRSSGPENDDAGIEKLSSEDLVCLARVQQMLASEWLRASVFPPLACAAVGRNRKCASHAAGLHYWDILLKDDALHKYRFDPMGGLKMLMEADWKKVGYCEGCLVERRTKLRMVQYRIWTAMDTYFKTA</sequence>